<sequence>MPKPPLSSQKPPLILPSHKQQKEKHIQHPKSKENSSSSSSQEEPANQATRREAPHTHISMEDLYGAAAATEPEEISTFLHQLLHNNSSSPSKFMHHALSTPVENGVELLDRHRFSETECGAGVNFSDPDGYYAKEGVGNAVVSKRGGVSVEDDLGDFSCDSEKGVEVQANTARPRSSSKRSRAAEVHNLSEKRRRSRINEKMKALQNLIPNSNKTDKASMLDEAIEYLKQLQLQVQMLTMRNGLSLHPMCLPGALQPMQLPLSGMSFDEGIGLLNTNTLTGIFSANEESSEQNSLNLPTQCTISNQPITIPSGTNITSSETNFGFEPQIHVNHAPFNLSTSSKEICREGTPQAKLEMNQTTKTSPSGVA</sequence>
<dbReference type="FunFam" id="4.10.280.10:FF:000004">
    <property type="entry name" value="Basic helix-loop-helix transcription factor"/>
    <property type="match status" value="1"/>
</dbReference>
<feature type="region of interest" description="Disordered" evidence="6">
    <location>
        <begin position="348"/>
        <end position="369"/>
    </location>
</feature>
<evidence type="ECO:0000256" key="1">
    <source>
        <dbReference type="ARBA" id="ARBA00004123"/>
    </source>
</evidence>
<dbReference type="InterPro" id="IPR047265">
    <property type="entry name" value="PIF1-like_bHLH"/>
</dbReference>
<protein>
    <submittedName>
        <fullName evidence="8">Basic helix-loop-helix family protein</fullName>
    </submittedName>
</protein>
<dbReference type="SUPFAM" id="SSF47459">
    <property type="entry name" value="HLH, helix-loop-helix DNA-binding domain"/>
    <property type="match status" value="1"/>
</dbReference>
<feature type="compositionally biased region" description="Polar residues" evidence="6">
    <location>
        <begin position="357"/>
        <end position="369"/>
    </location>
</feature>
<evidence type="ECO:0000259" key="7">
    <source>
        <dbReference type="PROSITE" id="PS50888"/>
    </source>
</evidence>
<organism evidence="8">
    <name type="scientific">Populus alba</name>
    <name type="common">White poplar</name>
    <dbReference type="NCBI Taxonomy" id="43335"/>
    <lineage>
        <taxon>Eukaryota</taxon>
        <taxon>Viridiplantae</taxon>
        <taxon>Streptophyta</taxon>
        <taxon>Embryophyta</taxon>
        <taxon>Tracheophyta</taxon>
        <taxon>Spermatophyta</taxon>
        <taxon>Magnoliopsida</taxon>
        <taxon>eudicotyledons</taxon>
        <taxon>Gunneridae</taxon>
        <taxon>Pentapetalae</taxon>
        <taxon>rosids</taxon>
        <taxon>fabids</taxon>
        <taxon>Malpighiales</taxon>
        <taxon>Salicaceae</taxon>
        <taxon>Saliceae</taxon>
        <taxon>Populus</taxon>
    </lineage>
</organism>
<feature type="region of interest" description="Disordered" evidence="6">
    <location>
        <begin position="166"/>
        <end position="194"/>
    </location>
</feature>
<feature type="compositionally biased region" description="Basic and acidic residues" evidence="6">
    <location>
        <begin position="182"/>
        <end position="194"/>
    </location>
</feature>
<gene>
    <name evidence="8" type="ORF">D5086_0000277420</name>
</gene>
<dbReference type="SMART" id="SM00353">
    <property type="entry name" value="HLH"/>
    <property type="match status" value="1"/>
</dbReference>
<feature type="compositionally biased region" description="Basic and acidic residues" evidence="6">
    <location>
        <begin position="23"/>
        <end position="33"/>
    </location>
</feature>
<dbReference type="PANTHER" id="PTHR45855:SF6">
    <property type="entry name" value="TRANSCRIPTION FACTOR ALC"/>
    <property type="match status" value="1"/>
</dbReference>
<evidence type="ECO:0000313" key="8">
    <source>
        <dbReference type="EMBL" id="TKR78842.1"/>
    </source>
</evidence>
<dbReference type="Pfam" id="PF00010">
    <property type="entry name" value="HLH"/>
    <property type="match status" value="1"/>
</dbReference>
<feature type="region of interest" description="Disordered" evidence="6">
    <location>
        <begin position="1"/>
        <end position="56"/>
    </location>
</feature>
<feature type="compositionally biased region" description="Low complexity" evidence="6">
    <location>
        <begin position="34"/>
        <end position="48"/>
    </location>
</feature>
<dbReference type="Gene3D" id="4.10.280.10">
    <property type="entry name" value="Helix-loop-helix DNA-binding domain"/>
    <property type="match status" value="1"/>
</dbReference>
<evidence type="ECO:0000256" key="3">
    <source>
        <dbReference type="ARBA" id="ARBA00023125"/>
    </source>
</evidence>
<proteinExistence type="predicted"/>
<dbReference type="AlphaFoldDB" id="A0A4U5N9A1"/>
<evidence type="ECO:0000256" key="6">
    <source>
        <dbReference type="SAM" id="MobiDB-lite"/>
    </source>
</evidence>
<dbReference type="GO" id="GO:0005634">
    <property type="term" value="C:nucleus"/>
    <property type="evidence" value="ECO:0007669"/>
    <property type="project" value="UniProtKB-SubCell"/>
</dbReference>
<dbReference type="EMBL" id="RCHU01001083">
    <property type="protein sequence ID" value="TKR78842.1"/>
    <property type="molecule type" value="Genomic_DNA"/>
</dbReference>
<dbReference type="PROSITE" id="PS50888">
    <property type="entry name" value="BHLH"/>
    <property type="match status" value="1"/>
</dbReference>
<dbReference type="PANTHER" id="PTHR45855">
    <property type="entry name" value="TRANSCRIPTION FACTOR PIF1-RELATED"/>
    <property type="match status" value="1"/>
</dbReference>
<name>A0A4U5N9A1_POPAL</name>
<keyword evidence="5" id="KW-0539">Nucleus</keyword>
<reference evidence="8" key="1">
    <citation type="submission" date="2018-10" db="EMBL/GenBank/DDBJ databases">
        <title>Population genomic analysis revealed the cold adaptation of white poplar.</title>
        <authorList>
            <person name="Liu Y.-J."/>
        </authorList>
    </citation>
    <scope>NUCLEOTIDE SEQUENCE [LARGE SCALE GENOMIC DNA]</scope>
    <source>
        <strain evidence="8">PAL-ZL1</strain>
    </source>
</reference>
<evidence type="ECO:0000256" key="4">
    <source>
        <dbReference type="ARBA" id="ARBA00023163"/>
    </source>
</evidence>
<keyword evidence="3" id="KW-0238">DNA-binding</keyword>
<feature type="domain" description="BHLH" evidence="7">
    <location>
        <begin position="182"/>
        <end position="231"/>
    </location>
</feature>
<dbReference type="InterPro" id="IPR011598">
    <property type="entry name" value="bHLH_dom"/>
</dbReference>
<evidence type="ECO:0000256" key="5">
    <source>
        <dbReference type="ARBA" id="ARBA00023242"/>
    </source>
</evidence>
<dbReference type="GO" id="GO:0003677">
    <property type="term" value="F:DNA binding"/>
    <property type="evidence" value="ECO:0007669"/>
    <property type="project" value="UniProtKB-KW"/>
</dbReference>
<dbReference type="CDD" id="cd11445">
    <property type="entry name" value="bHLH_AtPIF_like"/>
    <property type="match status" value="1"/>
</dbReference>
<feature type="compositionally biased region" description="Low complexity" evidence="6">
    <location>
        <begin position="1"/>
        <end position="17"/>
    </location>
</feature>
<comment type="subcellular location">
    <subcellularLocation>
        <location evidence="1">Nucleus</location>
    </subcellularLocation>
</comment>
<comment type="caution">
    <text evidence="8">The sequence shown here is derived from an EMBL/GenBank/DDBJ whole genome shotgun (WGS) entry which is preliminary data.</text>
</comment>
<dbReference type="InterPro" id="IPR031066">
    <property type="entry name" value="bHLH_ALC-like_plant"/>
</dbReference>
<evidence type="ECO:0000256" key="2">
    <source>
        <dbReference type="ARBA" id="ARBA00023015"/>
    </source>
</evidence>
<dbReference type="InterPro" id="IPR036638">
    <property type="entry name" value="HLH_DNA-bd_sf"/>
</dbReference>
<accession>A0A4U5N9A1</accession>
<keyword evidence="4" id="KW-0804">Transcription</keyword>
<keyword evidence="2" id="KW-0805">Transcription regulation</keyword>
<dbReference type="GO" id="GO:0046983">
    <property type="term" value="F:protein dimerization activity"/>
    <property type="evidence" value="ECO:0007669"/>
    <property type="project" value="InterPro"/>
</dbReference>